<evidence type="ECO:0008006" key="3">
    <source>
        <dbReference type="Google" id="ProtNLM"/>
    </source>
</evidence>
<dbReference type="GeneID" id="25728735"/>
<accession>A0A0D2NR61</accession>
<proteinExistence type="predicted"/>
<protein>
    <recommendedName>
        <fullName evidence="3">VOC domain-containing protein</fullName>
    </recommendedName>
</protein>
<gene>
    <name evidence="1" type="ORF">MNEG_1147</name>
</gene>
<dbReference type="OrthoDB" id="16820at2759"/>
<keyword evidence="2" id="KW-1185">Reference proteome</keyword>
<dbReference type="KEGG" id="mng:MNEG_1147"/>
<dbReference type="AlphaFoldDB" id="A0A0D2NR61"/>
<sequence length="205" mass="23258">MPHTQFPEHKNEHWLPNVERVGVLGDLITRANHYAITVSDVANVPNRSEDGVVTQFFMRDPDGYYVELCNCDILTKYCLAQDDHRLISYNESSVDLGIAEILRFNALAEESRAKYLERVQDKGETKETLSRALIEANNSAPLATRILRARKAEAGQIYIPPAIFEGGDEKYQPKAVERRKSMISRAKLDQDVALALVKPEQLFKQ</sequence>
<dbReference type="RefSeq" id="XP_013905830.1">
    <property type="nucleotide sequence ID" value="XM_014050376.1"/>
</dbReference>
<organism evidence="1 2">
    <name type="scientific">Monoraphidium neglectum</name>
    <dbReference type="NCBI Taxonomy" id="145388"/>
    <lineage>
        <taxon>Eukaryota</taxon>
        <taxon>Viridiplantae</taxon>
        <taxon>Chlorophyta</taxon>
        <taxon>core chlorophytes</taxon>
        <taxon>Chlorophyceae</taxon>
        <taxon>CS clade</taxon>
        <taxon>Sphaeropleales</taxon>
        <taxon>Selenastraceae</taxon>
        <taxon>Monoraphidium</taxon>
    </lineage>
</organism>
<dbReference type="EMBL" id="KK100328">
    <property type="protein sequence ID" value="KIZ06811.1"/>
    <property type="molecule type" value="Genomic_DNA"/>
</dbReference>
<dbReference type="Proteomes" id="UP000054498">
    <property type="component" value="Unassembled WGS sequence"/>
</dbReference>
<evidence type="ECO:0000313" key="2">
    <source>
        <dbReference type="Proteomes" id="UP000054498"/>
    </source>
</evidence>
<reference evidence="1 2" key="1">
    <citation type="journal article" date="2013" name="BMC Genomics">
        <title>Reconstruction of the lipid metabolism for the microalga Monoraphidium neglectum from its genome sequence reveals characteristics suitable for biofuel production.</title>
        <authorList>
            <person name="Bogen C."/>
            <person name="Al-Dilaimi A."/>
            <person name="Albersmeier A."/>
            <person name="Wichmann J."/>
            <person name="Grundmann M."/>
            <person name="Rupp O."/>
            <person name="Lauersen K.J."/>
            <person name="Blifernez-Klassen O."/>
            <person name="Kalinowski J."/>
            <person name="Goesmann A."/>
            <person name="Mussgnug J.H."/>
            <person name="Kruse O."/>
        </authorList>
    </citation>
    <scope>NUCLEOTIDE SEQUENCE [LARGE SCALE GENOMIC DNA]</scope>
    <source>
        <strain evidence="1 2">SAG 48.87</strain>
    </source>
</reference>
<evidence type="ECO:0000313" key="1">
    <source>
        <dbReference type="EMBL" id="KIZ06811.1"/>
    </source>
</evidence>
<name>A0A0D2NR61_9CHLO</name>